<comment type="caution">
    <text evidence="2">The sequence shown here is derived from an EMBL/GenBank/DDBJ whole genome shotgun (WGS) entry which is preliminary data.</text>
</comment>
<dbReference type="PANTHER" id="PTHR39426:SF1">
    <property type="entry name" value="HOMOLOGY TO DEATH-ON-CURING PROTEIN OF PHAGE P1"/>
    <property type="match status" value="1"/>
</dbReference>
<evidence type="ECO:0000313" key="3">
    <source>
        <dbReference type="Proteomes" id="UP000239430"/>
    </source>
</evidence>
<protein>
    <submittedName>
        <fullName evidence="2">Toxin Doc</fullName>
    </submittedName>
</protein>
<dbReference type="InterPro" id="IPR053737">
    <property type="entry name" value="Type_II_TA_Toxin"/>
</dbReference>
<dbReference type="Gene3D" id="1.20.120.1870">
    <property type="entry name" value="Fic/DOC protein, Fido domain"/>
    <property type="match status" value="1"/>
</dbReference>
<keyword evidence="3" id="KW-1185">Reference proteome</keyword>
<dbReference type="PROSITE" id="PS51459">
    <property type="entry name" value="FIDO"/>
    <property type="match status" value="1"/>
</dbReference>
<dbReference type="SUPFAM" id="SSF140931">
    <property type="entry name" value="Fic-like"/>
    <property type="match status" value="1"/>
</dbReference>
<evidence type="ECO:0000259" key="1">
    <source>
        <dbReference type="PROSITE" id="PS51459"/>
    </source>
</evidence>
<accession>A0A9X7J0A3</accession>
<dbReference type="EMBL" id="PVXL01000067">
    <property type="protein sequence ID" value="PRR69991.1"/>
    <property type="molecule type" value="Genomic_DNA"/>
</dbReference>
<feature type="domain" description="Fido" evidence="1">
    <location>
        <begin position="5"/>
        <end position="123"/>
    </location>
</feature>
<evidence type="ECO:0000313" key="2">
    <source>
        <dbReference type="EMBL" id="PRR69991.1"/>
    </source>
</evidence>
<organism evidence="2 3">
    <name type="scientific">Neomoorella stamsii</name>
    <dbReference type="NCBI Taxonomy" id="1266720"/>
    <lineage>
        <taxon>Bacteria</taxon>
        <taxon>Bacillati</taxon>
        <taxon>Bacillota</taxon>
        <taxon>Clostridia</taxon>
        <taxon>Neomoorellales</taxon>
        <taxon>Neomoorellaceae</taxon>
        <taxon>Neomoorella</taxon>
    </lineage>
</organism>
<dbReference type="PIRSF" id="PIRSF018297">
    <property type="entry name" value="Doc"/>
    <property type="match status" value="1"/>
</dbReference>
<dbReference type="InterPro" id="IPR006440">
    <property type="entry name" value="Doc"/>
</dbReference>
<gene>
    <name evidence="2" type="primary">doc</name>
    <name evidence="2" type="ORF">MOST_28680</name>
</gene>
<dbReference type="RefSeq" id="WP_054937507.1">
    <property type="nucleotide sequence ID" value="NZ_PVXL01000067.1"/>
</dbReference>
<dbReference type="InterPro" id="IPR036597">
    <property type="entry name" value="Fido-like_dom_sf"/>
</dbReference>
<dbReference type="Pfam" id="PF02661">
    <property type="entry name" value="Fic"/>
    <property type="match status" value="1"/>
</dbReference>
<dbReference type="GO" id="GO:0016301">
    <property type="term" value="F:kinase activity"/>
    <property type="evidence" value="ECO:0007669"/>
    <property type="project" value="InterPro"/>
</dbReference>
<dbReference type="AlphaFoldDB" id="A0A9X7J0A3"/>
<dbReference type="Proteomes" id="UP000239430">
    <property type="component" value="Unassembled WGS sequence"/>
</dbReference>
<dbReference type="PANTHER" id="PTHR39426">
    <property type="entry name" value="HOMOLOGY TO DEATH-ON-CURING PROTEIN OF PHAGE P1"/>
    <property type="match status" value="1"/>
</dbReference>
<reference evidence="2 3" key="1">
    <citation type="submission" date="2018-03" db="EMBL/GenBank/DDBJ databases">
        <title>Genome sequence of Moorella stamsii DSM 26217.</title>
        <authorList>
            <person name="Poehlein A."/>
            <person name="Daniel R."/>
        </authorList>
    </citation>
    <scope>NUCLEOTIDE SEQUENCE [LARGE SCALE GENOMIC DNA]</scope>
    <source>
        <strain evidence="3">DSM 26217</strain>
    </source>
</reference>
<dbReference type="InterPro" id="IPR003812">
    <property type="entry name" value="Fido"/>
</dbReference>
<name>A0A9X7J0A3_9FIRM</name>
<dbReference type="NCBIfam" id="TIGR01550">
    <property type="entry name" value="DOC_P1"/>
    <property type="match status" value="1"/>
</dbReference>
<proteinExistence type="predicted"/>
<sequence length="128" mass="14532">MIYYPDLDITLKIYRKVINETGGSYGIRDLGLLEAALARPRATFDGNDLYPTLFAKAAVLAESIAKNHPFIDGNKRMAVVLASIFLERNGYRCSAMQKEWVKFGVELAESKLDLNKIIQWFHLHCQPL</sequence>